<dbReference type="RefSeq" id="WP_132795633.1">
    <property type="nucleotide sequence ID" value="NZ_SLXM01000009.1"/>
</dbReference>
<reference evidence="1 2" key="1">
    <citation type="submission" date="2019-03" db="EMBL/GenBank/DDBJ databases">
        <title>Genomic Encyclopedia of Type Strains, Phase IV (KMG-IV): sequencing the most valuable type-strain genomes for metagenomic binning, comparative biology and taxonomic classification.</title>
        <authorList>
            <person name="Goeker M."/>
        </authorList>
    </citation>
    <scope>NUCLEOTIDE SEQUENCE [LARGE SCALE GENOMIC DNA]</scope>
    <source>
        <strain evidence="1 2">DSM 14836</strain>
    </source>
</reference>
<dbReference type="InterPro" id="IPR008969">
    <property type="entry name" value="CarboxyPept-like_regulatory"/>
</dbReference>
<protein>
    <submittedName>
        <fullName evidence="1">Carboxypeptidase-like protein</fullName>
    </submittedName>
</protein>
<dbReference type="EMBL" id="SLXM01000009">
    <property type="protein sequence ID" value="TCP23378.1"/>
    <property type="molecule type" value="Genomic_DNA"/>
</dbReference>
<evidence type="ECO:0000313" key="2">
    <source>
        <dbReference type="Proteomes" id="UP000294564"/>
    </source>
</evidence>
<dbReference type="Pfam" id="PF13715">
    <property type="entry name" value="CarbopepD_reg_2"/>
    <property type="match status" value="1"/>
</dbReference>
<dbReference type="AlphaFoldDB" id="A0A4R2NPU0"/>
<proteinExistence type="predicted"/>
<keyword evidence="1" id="KW-0645">Protease</keyword>
<dbReference type="SUPFAM" id="SSF49464">
    <property type="entry name" value="Carboxypeptidase regulatory domain-like"/>
    <property type="match status" value="1"/>
</dbReference>
<accession>A0A4R2NPU0</accession>
<sequence length="268" mass="31208">MKKELLFIVLLLILKFNYAYTQEITIYGKIEDQIGAIENANILNKETNNGTFSNENGMFSIKVSLGQKLEISSIQHYTKVVQISKEILTSKSFTIQLLLKDNLLEEVTVTNKKMFGTFKRNLKQTIRDIAIVKSRDALNFSDIKLEANKNYNKNATLNRELNNIIDPTQRFEGVSLGGAFLPFKSLLKKRKERKKFDFKRNFPSLILKELGEKFFFEDLKIPKDLFYNFLEYCNPLGIEKLYQEGKQLEVIEILNKEAKQYLINTIHK</sequence>
<dbReference type="Proteomes" id="UP000294564">
    <property type="component" value="Unassembled WGS sequence"/>
</dbReference>
<keyword evidence="1" id="KW-0378">Hydrolase</keyword>
<comment type="caution">
    <text evidence="1">The sequence shown here is derived from an EMBL/GenBank/DDBJ whole genome shotgun (WGS) entry which is preliminary data.</text>
</comment>
<organism evidence="1 2">
    <name type="scientific">Tenacibaculum skagerrakense</name>
    <dbReference type="NCBI Taxonomy" id="186571"/>
    <lineage>
        <taxon>Bacteria</taxon>
        <taxon>Pseudomonadati</taxon>
        <taxon>Bacteroidota</taxon>
        <taxon>Flavobacteriia</taxon>
        <taxon>Flavobacteriales</taxon>
        <taxon>Flavobacteriaceae</taxon>
        <taxon>Tenacibaculum</taxon>
    </lineage>
</organism>
<gene>
    <name evidence="1" type="ORF">EV195_109104</name>
</gene>
<dbReference type="OrthoDB" id="1417583at2"/>
<keyword evidence="2" id="KW-1185">Reference proteome</keyword>
<dbReference type="GO" id="GO:0004180">
    <property type="term" value="F:carboxypeptidase activity"/>
    <property type="evidence" value="ECO:0007669"/>
    <property type="project" value="UniProtKB-KW"/>
</dbReference>
<keyword evidence="1" id="KW-0121">Carboxypeptidase</keyword>
<name>A0A4R2NPU0_9FLAO</name>
<evidence type="ECO:0000313" key="1">
    <source>
        <dbReference type="EMBL" id="TCP23378.1"/>
    </source>
</evidence>